<protein>
    <submittedName>
        <fullName evidence="8">Polysaccharide synthase</fullName>
    </submittedName>
</protein>
<evidence type="ECO:0000313" key="8">
    <source>
        <dbReference type="EMBL" id="GAB1312573.1"/>
    </source>
</evidence>
<evidence type="ECO:0000256" key="3">
    <source>
        <dbReference type="ARBA" id="ARBA00022679"/>
    </source>
</evidence>
<comment type="subcellular location">
    <subcellularLocation>
        <location evidence="1">Membrane</location>
    </subcellularLocation>
</comment>
<keyword evidence="9" id="KW-1185">Reference proteome</keyword>
<evidence type="ECO:0000256" key="1">
    <source>
        <dbReference type="ARBA" id="ARBA00004370"/>
    </source>
</evidence>
<organism evidence="8 9">
    <name type="scientific">Madurella fahalii</name>
    <dbReference type="NCBI Taxonomy" id="1157608"/>
    <lineage>
        <taxon>Eukaryota</taxon>
        <taxon>Fungi</taxon>
        <taxon>Dikarya</taxon>
        <taxon>Ascomycota</taxon>
        <taxon>Pezizomycotina</taxon>
        <taxon>Sordariomycetes</taxon>
        <taxon>Sordariomycetidae</taxon>
        <taxon>Sordariales</taxon>
        <taxon>Sordariales incertae sedis</taxon>
        <taxon>Madurella</taxon>
    </lineage>
</organism>
<sequence>MAAILTGMWLWGQYDHLLTRSKMKKFTPPAPAEKPAFSTGTVSILIVTIDTPDEFPDTLRMCINNKPKEIIVVTIPRDLERVEELSAPVKRDYPFVPIEIYTVPKPGRRTQMALCVEKSSGDILCFVDDDTVWPTDKVLPYLLAGFEDPKVAGIVGRQSAHIPKERRNPACLTPWEVAGIRKLAANNEKQLQLHTCGGGSWCLTGRTMLLRTSAVKPGDFLSEWTNEKFWGS</sequence>
<dbReference type="RefSeq" id="XP_070914306.1">
    <property type="nucleotide sequence ID" value="XM_071058205.1"/>
</dbReference>
<dbReference type="SUPFAM" id="SSF53448">
    <property type="entry name" value="Nucleotide-diphospho-sugar transferases"/>
    <property type="match status" value="1"/>
</dbReference>
<keyword evidence="4" id="KW-0812">Transmembrane</keyword>
<dbReference type="PANTHER" id="PTHR47844">
    <property type="entry name" value="SYNTHASE CPS1, PUTATIVE (AFU_ORTHOLOGUE AFUA_7G02500)-RELATED"/>
    <property type="match status" value="1"/>
</dbReference>
<evidence type="ECO:0000256" key="4">
    <source>
        <dbReference type="ARBA" id="ARBA00022692"/>
    </source>
</evidence>
<gene>
    <name evidence="8" type="ORF">MFIFM68171_02783</name>
</gene>
<dbReference type="GeneID" id="98173528"/>
<evidence type="ECO:0000313" key="9">
    <source>
        <dbReference type="Proteomes" id="UP001628179"/>
    </source>
</evidence>
<dbReference type="EMBL" id="BAAFSV010000002">
    <property type="protein sequence ID" value="GAB1312573.1"/>
    <property type="molecule type" value="Genomic_DNA"/>
</dbReference>
<dbReference type="PANTHER" id="PTHR47844:SF1">
    <property type="entry name" value="EXOSTOSIN-LIKE 2"/>
    <property type="match status" value="1"/>
</dbReference>
<comment type="caution">
    <text evidence="8">The sequence shown here is derived from an EMBL/GenBank/DDBJ whole genome shotgun (WGS) entry which is preliminary data.</text>
</comment>
<name>A0ABQ0G476_9PEZI</name>
<evidence type="ECO:0000256" key="2">
    <source>
        <dbReference type="ARBA" id="ARBA00022676"/>
    </source>
</evidence>
<keyword evidence="5" id="KW-1133">Transmembrane helix</keyword>
<keyword evidence="6" id="KW-0472">Membrane</keyword>
<evidence type="ECO:0000256" key="6">
    <source>
        <dbReference type="ARBA" id="ARBA00023136"/>
    </source>
</evidence>
<dbReference type="Gene3D" id="3.90.550.10">
    <property type="entry name" value="Spore Coat Polysaccharide Biosynthesis Protein SpsA, Chain A"/>
    <property type="match status" value="1"/>
</dbReference>
<dbReference type="InterPro" id="IPR029044">
    <property type="entry name" value="Nucleotide-diphossugar_trans"/>
</dbReference>
<keyword evidence="7" id="KW-0325">Glycoprotein</keyword>
<dbReference type="Pfam" id="PF13641">
    <property type="entry name" value="Glyco_tranf_2_3"/>
    <property type="match status" value="1"/>
</dbReference>
<dbReference type="InterPro" id="IPR052427">
    <property type="entry name" value="Glycosyltrans_GT2/GT47"/>
</dbReference>
<proteinExistence type="predicted"/>
<accession>A0ABQ0G476</accession>
<keyword evidence="3" id="KW-0808">Transferase</keyword>
<dbReference type="Proteomes" id="UP001628179">
    <property type="component" value="Unassembled WGS sequence"/>
</dbReference>
<evidence type="ECO:0000256" key="7">
    <source>
        <dbReference type="ARBA" id="ARBA00023180"/>
    </source>
</evidence>
<reference evidence="8 9" key="1">
    <citation type="submission" date="2024-09" db="EMBL/GenBank/DDBJ databases">
        <title>Itraconazole resistance in Madurella fahalii resulting from another homologue of gene encoding cytochrome P450 14-alpha sterol demethylase (CYP51).</title>
        <authorList>
            <person name="Yoshioka I."/>
            <person name="Fahal A.H."/>
            <person name="Kaneko S."/>
            <person name="Yaguchi T."/>
        </authorList>
    </citation>
    <scope>NUCLEOTIDE SEQUENCE [LARGE SCALE GENOMIC DNA]</scope>
    <source>
        <strain evidence="8 9">IFM 68171</strain>
    </source>
</reference>
<keyword evidence="2" id="KW-0328">Glycosyltransferase</keyword>
<evidence type="ECO:0000256" key="5">
    <source>
        <dbReference type="ARBA" id="ARBA00022989"/>
    </source>
</evidence>